<proteinExistence type="predicted"/>
<keyword evidence="4 5" id="KW-0472">Membrane</keyword>
<reference evidence="7 8" key="1">
    <citation type="submission" date="2016-08" db="EMBL/GenBank/DDBJ databases">
        <title>Novel Firmicutes and Novel Genomes.</title>
        <authorList>
            <person name="Poppleton D.I."/>
            <person name="Gribaldo S."/>
        </authorList>
    </citation>
    <scope>NUCLEOTIDE SEQUENCE [LARGE SCALE GENOMIC DNA]</scope>
    <source>
        <strain evidence="7 8">CTT3</strain>
    </source>
</reference>
<dbReference type="PANTHER" id="PTHR10846:SF8">
    <property type="entry name" value="INNER MEMBRANE PROTEIN YRBG"/>
    <property type="match status" value="1"/>
</dbReference>
<dbReference type="Proteomes" id="UP000284177">
    <property type="component" value="Unassembled WGS sequence"/>
</dbReference>
<feature type="transmembrane region" description="Helical" evidence="5">
    <location>
        <begin position="205"/>
        <end position="227"/>
    </location>
</feature>
<dbReference type="NCBIfam" id="TIGR00367">
    <property type="entry name" value="calcium/sodium antiporter"/>
    <property type="match status" value="1"/>
</dbReference>
<keyword evidence="8" id="KW-1185">Reference proteome</keyword>
<dbReference type="InterPro" id="IPR004837">
    <property type="entry name" value="NaCa_Exmemb"/>
</dbReference>
<keyword evidence="2 5" id="KW-0812">Transmembrane</keyword>
<feature type="domain" description="Sodium/calcium exchanger membrane region" evidence="6">
    <location>
        <begin position="5"/>
        <end position="142"/>
    </location>
</feature>
<protein>
    <recommendedName>
        <fullName evidence="6">Sodium/calcium exchanger membrane region domain-containing protein</fullName>
    </recommendedName>
</protein>
<dbReference type="EMBL" id="MCIB01000001">
    <property type="protein sequence ID" value="RKD34380.1"/>
    <property type="molecule type" value="Genomic_DNA"/>
</dbReference>
<dbReference type="GO" id="GO:0006874">
    <property type="term" value="P:intracellular calcium ion homeostasis"/>
    <property type="evidence" value="ECO:0007669"/>
    <property type="project" value="TreeGrafter"/>
</dbReference>
<sequence length="315" mass="34193">MIITILLFCLGLILVVKGGDLFVESSVNIARTYHLPEIFIGATIVSIATTAPEAIVSVTAATAGHTTMSVGNAVGSIICNTGLVLGVTNIISPSRIKGKFFRLKSLILLAVFLIFSTISYDGLITTKDSVILIIILLGYIILDTYILRYKNNQTSQYKRKIFNLRKKVKTIFFFITGIFSIIVGSNLLIDNGIDLAKFIGVPESVISLSLIAFGTSLPELTTALTALKKGHTSLSAGNIVGANILNVALVLGSSGMVSSLIIERQNLVLDFPVAFLMLLILTIPCLFKNKISRFQSISLLILYALYICILYRIHM</sequence>
<evidence type="ECO:0000256" key="2">
    <source>
        <dbReference type="ARBA" id="ARBA00022692"/>
    </source>
</evidence>
<evidence type="ECO:0000256" key="5">
    <source>
        <dbReference type="SAM" id="Phobius"/>
    </source>
</evidence>
<evidence type="ECO:0000313" key="8">
    <source>
        <dbReference type="Proteomes" id="UP000284177"/>
    </source>
</evidence>
<feature type="transmembrane region" description="Helical" evidence="5">
    <location>
        <begin position="103"/>
        <end position="123"/>
    </location>
</feature>
<dbReference type="Gene3D" id="1.20.1420.30">
    <property type="entry name" value="NCX, central ion-binding region"/>
    <property type="match status" value="1"/>
</dbReference>
<feature type="transmembrane region" description="Helical" evidence="5">
    <location>
        <begin position="268"/>
        <end position="287"/>
    </location>
</feature>
<evidence type="ECO:0000256" key="1">
    <source>
        <dbReference type="ARBA" id="ARBA00004141"/>
    </source>
</evidence>
<feature type="transmembrane region" description="Helical" evidence="5">
    <location>
        <begin position="129"/>
        <end position="147"/>
    </location>
</feature>
<dbReference type="GO" id="GO:0005886">
    <property type="term" value="C:plasma membrane"/>
    <property type="evidence" value="ECO:0007669"/>
    <property type="project" value="TreeGrafter"/>
</dbReference>
<accession>A0A419TA79</accession>
<feature type="transmembrane region" description="Helical" evidence="5">
    <location>
        <begin position="239"/>
        <end position="262"/>
    </location>
</feature>
<comment type="subcellular location">
    <subcellularLocation>
        <location evidence="1">Membrane</location>
        <topology evidence="1">Multi-pass membrane protein</topology>
    </subcellularLocation>
</comment>
<feature type="domain" description="Sodium/calcium exchanger membrane region" evidence="6">
    <location>
        <begin position="171"/>
        <end position="311"/>
    </location>
</feature>
<dbReference type="RefSeq" id="WP_183108655.1">
    <property type="nucleotide sequence ID" value="NZ_MCIB01000001.1"/>
</dbReference>
<evidence type="ECO:0000256" key="3">
    <source>
        <dbReference type="ARBA" id="ARBA00022989"/>
    </source>
</evidence>
<feature type="transmembrane region" description="Helical" evidence="5">
    <location>
        <begin position="73"/>
        <end position="91"/>
    </location>
</feature>
<dbReference type="GO" id="GO:0005262">
    <property type="term" value="F:calcium channel activity"/>
    <property type="evidence" value="ECO:0007669"/>
    <property type="project" value="TreeGrafter"/>
</dbReference>
<name>A0A419TA79_9FIRM</name>
<dbReference type="PANTHER" id="PTHR10846">
    <property type="entry name" value="SODIUM/POTASSIUM/CALCIUM EXCHANGER"/>
    <property type="match status" value="1"/>
</dbReference>
<organism evidence="7 8">
    <name type="scientific">Thermohalobacter berrensis</name>
    <dbReference type="NCBI Taxonomy" id="99594"/>
    <lineage>
        <taxon>Bacteria</taxon>
        <taxon>Bacillati</taxon>
        <taxon>Bacillota</taxon>
        <taxon>Tissierellia</taxon>
        <taxon>Tissierellales</taxon>
        <taxon>Thermohalobacteraceae</taxon>
        <taxon>Thermohalobacter</taxon>
    </lineage>
</organism>
<dbReference type="InterPro" id="IPR004481">
    <property type="entry name" value="K/Na/Ca-exchanger"/>
</dbReference>
<gene>
    <name evidence="7" type="ORF">BET03_00675</name>
</gene>
<dbReference type="AlphaFoldDB" id="A0A419TA79"/>
<feature type="transmembrane region" description="Helical" evidence="5">
    <location>
        <begin position="294"/>
        <end position="313"/>
    </location>
</feature>
<dbReference type="GO" id="GO:0008273">
    <property type="term" value="F:calcium, potassium:sodium antiporter activity"/>
    <property type="evidence" value="ECO:0007669"/>
    <property type="project" value="TreeGrafter"/>
</dbReference>
<evidence type="ECO:0000313" key="7">
    <source>
        <dbReference type="EMBL" id="RKD34380.1"/>
    </source>
</evidence>
<comment type="caution">
    <text evidence="7">The sequence shown here is derived from an EMBL/GenBank/DDBJ whole genome shotgun (WGS) entry which is preliminary data.</text>
</comment>
<dbReference type="InterPro" id="IPR044880">
    <property type="entry name" value="NCX_ion-bd_dom_sf"/>
</dbReference>
<evidence type="ECO:0000259" key="6">
    <source>
        <dbReference type="Pfam" id="PF01699"/>
    </source>
</evidence>
<evidence type="ECO:0000256" key="4">
    <source>
        <dbReference type="ARBA" id="ARBA00023136"/>
    </source>
</evidence>
<keyword evidence="3 5" id="KW-1133">Transmembrane helix</keyword>
<feature type="transmembrane region" description="Helical" evidence="5">
    <location>
        <begin position="168"/>
        <end position="189"/>
    </location>
</feature>
<dbReference type="Pfam" id="PF01699">
    <property type="entry name" value="Na_Ca_ex"/>
    <property type="match status" value="2"/>
</dbReference>